<feature type="compositionally biased region" description="Low complexity" evidence="1">
    <location>
        <begin position="96"/>
        <end position="108"/>
    </location>
</feature>
<feature type="region of interest" description="Disordered" evidence="1">
    <location>
        <begin position="96"/>
        <end position="150"/>
    </location>
</feature>
<organism evidence="2 3">
    <name type="scientific">Talaromyces rugulosus</name>
    <name type="common">Penicillium rugulosum</name>
    <dbReference type="NCBI Taxonomy" id="121627"/>
    <lineage>
        <taxon>Eukaryota</taxon>
        <taxon>Fungi</taxon>
        <taxon>Dikarya</taxon>
        <taxon>Ascomycota</taxon>
        <taxon>Pezizomycotina</taxon>
        <taxon>Eurotiomycetes</taxon>
        <taxon>Eurotiomycetidae</taxon>
        <taxon>Eurotiales</taxon>
        <taxon>Trichocomaceae</taxon>
        <taxon>Talaromyces</taxon>
        <taxon>Talaromyces sect. Islandici</taxon>
    </lineage>
</organism>
<evidence type="ECO:0000313" key="3">
    <source>
        <dbReference type="Proteomes" id="UP000509510"/>
    </source>
</evidence>
<dbReference type="KEGG" id="trg:TRUGW13939_00613"/>
<dbReference type="RefSeq" id="XP_035339713.1">
    <property type="nucleotide sequence ID" value="XM_035483820.1"/>
</dbReference>
<name>A0A7H8QHT3_TALRU</name>
<protein>
    <recommendedName>
        <fullName evidence="4">Myb-like domain-containing protein</fullName>
    </recommendedName>
</protein>
<feature type="region of interest" description="Disordered" evidence="1">
    <location>
        <begin position="234"/>
        <end position="263"/>
    </location>
</feature>
<accession>A0A7H8QHT3</accession>
<gene>
    <name evidence="2" type="ORF">TRUGW13939_00613</name>
</gene>
<dbReference type="EMBL" id="CP055898">
    <property type="protein sequence ID" value="QKX53534.1"/>
    <property type="molecule type" value="Genomic_DNA"/>
</dbReference>
<dbReference type="Proteomes" id="UP000509510">
    <property type="component" value="Chromosome I"/>
</dbReference>
<evidence type="ECO:0000256" key="1">
    <source>
        <dbReference type="SAM" id="MobiDB-lite"/>
    </source>
</evidence>
<dbReference type="OrthoDB" id="5399305at2759"/>
<proteinExistence type="predicted"/>
<dbReference type="InterPro" id="IPR001005">
    <property type="entry name" value="SANT/Myb"/>
</dbReference>
<feature type="compositionally biased region" description="Polar residues" evidence="1">
    <location>
        <begin position="8"/>
        <end position="26"/>
    </location>
</feature>
<feature type="compositionally biased region" description="Pro residues" evidence="1">
    <location>
        <begin position="241"/>
        <end position="251"/>
    </location>
</feature>
<dbReference type="CDD" id="cd00167">
    <property type="entry name" value="SANT"/>
    <property type="match status" value="1"/>
</dbReference>
<evidence type="ECO:0000313" key="2">
    <source>
        <dbReference type="EMBL" id="QKX53534.1"/>
    </source>
</evidence>
<reference evidence="3" key="1">
    <citation type="submission" date="2020-06" db="EMBL/GenBank/DDBJ databases">
        <title>A chromosome-scale genome assembly of Talaromyces rugulosus W13939.</title>
        <authorList>
            <person name="Wang B."/>
            <person name="Guo L."/>
            <person name="Ye K."/>
            <person name="Wang L."/>
        </authorList>
    </citation>
    <scope>NUCLEOTIDE SEQUENCE [LARGE SCALE GENOMIC DNA]</scope>
    <source>
        <strain evidence="3">W13939</strain>
    </source>
</reference>
<feature type="region of interest" description="Disordered" evidence="1">
    <location>
        <begin position="1"/>
        <end position="42"/>
    </location>
</feature>
<dbReference type="AlphaFoldDB" id="A0A7H8QHT3"/>
<evidence type="ECO:0008006" key="4">
    <source>
        <dbReference type="Google" id="ProtNLM"/>
    </source>
</evidence>
<sequence>MSPINHAVSDNTVGQLASSSIKQSQYRAHKHHRRTSSTGGGRAWTEEEEAYLLRTRVQKMPYKHIAAHLKKTELACRLHYHQMSYGNNARRRTDSISSTVSLNSVSTSQQDIPENNLHHTRLSPVTSPPRSPGMGSQKWGAPDDKISSQQQQQRAHVPILPKQDAKYMPLLPRLDTYLPQTGADKPVSDYSRVRALYEAHRESFWSMIAAEYSSEFRVSAHAIEHAFLQSLSLGLGREHSPPTPRPSPEASPKPQSHGYHGSTVYNRGFQAVNSVSASTSSSIPSIKTPSSADRCSVYALLTEEREVRPSGGQLQAV</sequence>
<keyword evidence="3" id="KW-1185">Reference proteome</keyword>
<dbReference type="GeneID" id="55988126"/>